<organism evidence="2 3">
    <name type="scientific">Pseudonocardia tropica</name>
    <dbReference type="NCBI Taxonomy" id="681289"/>
    <lineage>
        <taxon>Bacteria</taxon>
        <taxon>Bacillati</taxon>
        <taxon>Actinomycetota</taxon>
        <taxon>Actinomycetes</taxon>
        <taxon>Pseudonocardiales</taxon>
        <taxon>Pseudonocardiaceae</taxon>
        <taxon>Pseudonocardia</taxon>
    </lineage>
</organism>
<keyword evidence="1" id="KW-1133">Transmembrane helix</keyword>
<accession>A0ABV1JQZ1</accession>
<comment type="caution">
    <text evidence="2">The sequence shown here is derived from an EMBL/GenBank/DDBJ whole genome shotgun (WGS) entry which is preliminary data.</text>
</comment>
<feature type="transmembrane region" description="Helical" evidence="1">
    <location>
        <begin position="116"/>
        <end position="135"/>
    </location>
</feature>
<sequence>MVLLLSIPLLIGVSAGQRWPRPESDFYATTSQIIATLIIAVVLEAFLPHRPMWQDGLDQVLILPLLGFSLLGLFASVRGLIGGPGGPVTGASAAGISAAALLVALALAARLTSSTVAPTGVVLVFVFPAVLMLGWF</sequence>
<protein>
    <submittedName>
        <fullName evidence="2">Uncharacterized protein</fullName>
    </submittedName>
</protein>
<dbReference type="Proteomes" id="UP001464923">
    <property type="component" value="Unassembled WGS sequence"/>
</dbReference>
<keyword evidence="1" id="KW-0812">Transmembrane</keyword>
<dbReference type="EMBL" id="JBEDNP010000002">
    <property type="protein sequence ID" value="MEQ3537878.1"/>
    <property type="molecule type" value="Genomic_DNA"/>
</dbReference>
<keyword evidence="3" id="KW-1185">Reference proteome</keyword>
<keyword evidence="1" id="KW-0472">Membrane</keyword>
<proteinExistence type="predicted"/>
<evidence type="ECO:0000313" key="2">
    <source>
        <dbReference type="EMBL" id="MEQ3537878.1"/>
    </source>
</evidence>
<reference evidence="2 3" key="1">
    <citation type="submission" date="2024-03" db="EMBL/GenBank/DDBJ databases">
        <title>Draft genome sequence of Pseudonocardia tropica JCM 19149.</title>
        <authorList>
            <person name="Butdee W."/>
            <person name="Duangmal K."/>
        </authorList>
    </citation>
    <scope>NUCLEOTIDE SEQUENCE [LARGE SCALE GENOMIC DNA]</scope>
    <source>
        <strain evidence="2 3">JCM 19149</strain>
    </source>
</reference>
<feature type="transmembrane region" description="Helical" evidence="1">
    <location>
        <begin position="87"/>
        <end position="109"/>
    </location>
</feature>
<feature type="transmembrane region" description="Helical" evidence="1">
    <location>
        <begin position="26"/>
        <end position="48"/>
    </location>
</feature>
<evidence type="ECO:0000313" key="3">
    <source>
        <dbReference type="Proteomes" id="UP001464923"/>
    </source>
</evidence>
<dbReference type="RefSeq" id="WP_345646994.1">
    <property type="nucleotide sequence ID" value="NZ_BAABLY010000049.1"/>
</dbReference>
<gene>
    <name evidence="2" type="ORF">WHI96_03540</name>
</gene>
<name>A0ABV1JQZ1_9PSEU</name>
<feature type="transmembrane region" description="Helical" evidence="1">
    <location>
        <begin position="60"/>
        <end position="81"/>
    </location>
</feature>
<evidence type="ECO:0000256" key="1">
    <source>
        <dbReference type="SAM" id="Phobius"/>
    </source>
</evidence>